<evidence type="ECO:0000313" key="2">
    <source>
        <dbReference type="EMBL" id="KAL3527670.1"/>
    </source>
</evidence>
<evidence type="ECO:0000313" key="1">
    <source>
        <dbReference type="EMBL" id="KAL3527660.1"/>
    </source>
</evidence>
<protein>
    <submittedName>
        <fullName evidence="1">Uncharacterized protein</fullName>
    </submittedName>
</protein>
<comment type="caution">
    <text evidence="1">The sequence shown here is derived from an EMBL/GenBank/DDBJ whole genome shotgun (WGS) entry which is preliminary data.</text>
</comment>
<dbReference type="EMBL" id="JBJUIK010000005">
    <property type="protein sequence ID" value="KAL3527660.1"/>
    <property type="molecule type" value="Genomic_DNA"/>
</dbReference>
<dbReference type="EMBL" id="JBJUIK010000005">
    <property type="protein sequence ID" value="KAL3527701.1"/>
    <property type="molecule type" value="Genomic_DNA"/>
</dbReference>
<evidence type="ECO:0000313" key="4">
    <source>
        <dbReference type="EMBL" id="KAL3527692.1"/>
    </source>
</evidence>
<dbReference type="EMBL" id="JBJUIK010000005">
    <property type="protein sequence ID" value="KAL3527692.1"/>
    <property type="molecule type" value="Genomic_DNA"/>
</dbReference>
<proteinExistence type="predicted"/>
<dbReference type="AlphaFoldDB" id="A0ABD3A7B3"/>
<dbReference type="EMBL" id="JBJUIK010000005">
    <property type="protein sequence ID" value="KAL3527670.1"/>
    <property type="molecule type" value="Genomic_DNA"/>
</dbReference>
<evidence type="ECO:0000313" key="3">
    <source>
        <dbReference type="EMBL" id="KAL3527681.1"/>
    </source>
</evidence>
<dbReference type="EMBL" id="JBJUIK010000005">
    <property type="protein sequence ID" value="KAL3527681.1"/>
    <property type="molecule type" value="Genomic_DNA"/>
</dbReference>
<name>A0ABD3A7B3_9GENT</name>
<evidence type="ECO:0000313" key="6">
    <source>
        <dbReference type="Proteomes" id="UP001630127"/>
    </source>
</evidence>
<keyword evidence="6" id="KW-1185">Reference proteome</keyword>
<dbReference type="Proteomes" id="UP001630127">
    <property type="component" value="Unassembled WGS sequence"/>
</dbReference>
<reference evidence="1 6" key="1">
    <citation type="submission" date="2024-11" db="EMBL/GenBank/DDBJ databases">
        <title>A near-complete genome assembly of Cinchona calisaya.</title>
        <authorList>
            <person name="Lian D.C."/>
            <person name="Zhao X.W."/>
            <person name="Wei L."/>
        </authorList>
    </citation>
    <scope>NUCLEOTIDE SEQUENCE [LARGE SCALE GENOMIC DNA]</scope>
    <source>
        <tissue evidence="1">Nenye</tissue>
    </source>
</reference>
<sequence length="82" mass="9293">MRSPALAMAGADYMECSINLEMWEEIPEHLLVEEKLQTPVVRTSTNDLVFKSENFAEQIIVMEKAVASTKTTTSKIEQDMEI</sequence>
<gene>
    <name evidence="1" type="ORF">ACH5RR_012316</name>
    <name evidence="2" type="ORF">ACH5RR_012326</name>
    <name evidence="3" type="ORF">ACH5RR_012337</name>
    <name evidence="4" type="ORF">ACH5RR_012348</name>
    <name evidence="5" type="ORF">ACH5RR_012357</name>
</gene>
<accession>A0ABD3A7B3</accession>
<organism evidence="1 6">
    <name type="scientific">Cinchona calisaya</name>
    <dbReference type="NCBI Taxonomy" id="153742"/>
    <lineage>
        <taxon>Eukaryota</taxon>
        <taxon>Viridiplantae</taxon>
        <taxon>Streptophyta</taxon>
        <taxon>Embryophyta</taxon>
        <taxon>Tracheophyta</taxon>
        <taxon>Spermatophyta</taxon>
        <taxon>Magnoliopsida</taxon>
        <taxon>eudicotyledons</taxon>
        <taxon>Gunneridae</taxon>
        <taxon>Pentapetalae</taxon>
        <taxon>asterids</taxon>
        <taxon>lamiids</taxon>
        <taxon>Gentianales</taxon>
        <taxon>Rubiaceae</taxon>
        <taxon>Cinchonoideae</taxon>
        <taxon>Cinchoneae</taxon>
        <taxon>Cinchona</taxon>
    </lineage>
</organism>
<evidence type="ECO:0000313" key="5">
    <source>
        <dbReference type="EMBL" id="KAL3527701.1"/>
    </source>
</evidence>